<evidence type="ECO:0000313" key="2">
    <source>
        <dbReference type="EMBL" id="GAG00553.1"/>
    </source>
</evidence>
<keyword evidence="1" id="KW-0812">Transmembrane</keyword>
<protein>
    <submittedName>
        <fullName evidence="2">Uncharacterized protein</fullName>
    </submittedName>
</protein>
<reference evidence="2" key="1">
    <citation type="journal article" date="2014" name="Front. Microbiol.">
        <title>High frequency of phylogenetically diverse reductive dehalogenase-homologous genes in deep subseafloor sedimentary metagenomes.</title>
        <authorList>
            <person name="Kawai M."/>
            <person name="Futagami T."/>
            <person name="Toyoda A."/>
            <person name="Takaki Y."/>
            <person name="Nishi S."/>
            <person name="Hori S."/>
            <person name="Arai W."/>
            <person name="Tsubouchi T."/>
            <person name="Morono Y."/>
            <person name="Uchiyama I."/>
            <person name="Ito T."/>
            <person name="Fujiyama A."/>
            <person name="Inagaki F."/>
            <person name="Takami H."/>
        </authorList>
    </citation>
    <scope>NUCLEOTIDE SEQUENCE</scope>
    <source>
        <strain evidence="2">Expedition CK06-06</strain>
    </source>
</reference>
<comment type="caution">
    <text evidence="2">The sequence shown here is derived from an EMBL/GenBank/DDBJ whole genome shotgun (WGS) entry which is preliminary data.</text>
</comment>
<dbReference type="EMBL" id="BARS01023755">
    <property type="protein sequence ID" value="GAG00553.1"/>
    <property type="molecule type" value="Genomic_DNA"/>
</dbReference>
<organism evidence="2">
    <name type="scientific">marine sediment metagenome</name>
    <dbReference type="NCBI Taxonomy" id="412755"/>
    <lineage>
        <taxon>unclassified sequences</taxon>
        <taxon>metagenomes</taxon>
        <taxon>ecological metagenomes</taxon>
    </lineage>
</organism>
<proteinExistence type="predicted"/>
<dbReference type="AlphaFoldDB" id="X0UJM5"/>
<keyword evidence="1" id="KW-0472">Membrane</keyword>
<feature type="transmembrane region" description="Helical" evidence="1">
    <location>
        <begin position="20"/>
        <end position="45"/>
    </location>
</feature>
<sequence length="91" mass="10808">MVYRKATYEEYLKASEFARFRYRFGVFVQAIAVILFLFILIYTVTNIEEMKANPKDYAEETLGVICNPPIIYQEVIEQNWSTRNTRNIREG</sequence>
<gene>
    <name evidence="2" type="ORF">S01H1_37807</name>
</gene>
<name>X0UJM5_9ZZZZ</name>
<evidence type="ECO:0000256" key="1">
    <source>
        <dbReference type="SAM" id="Phobius"/>
    </source>
</evidence>
<keyword evidence="1" id="KW-1133">Transmembrane helix</keyword>
<accession>X0UJM5</accession>